<reference evidence="1" key="2">
    <citation type="journal article" date="2015" name="Data Brief">
        <title>Shoot transcriptome of the giant reed, Arundo donax.</title>
        <authorList>
            <person name="Barrero R.A."/>
            <person name="Guerrero F.D."/>
            <person name="Moolhuijzen P."/>
            <person name="Goolsby J.A."/>
            <person name="Tidwell J."/>
            <person name="Bellgard S.E."/>
            <person name="Bellgard M.I."/>
        </authorList>
    </citation>
    <scope>NUCLEOTIDE SEQUENCE</scope>
    <source>
        <tissue evidence="1">Shoot tissue taken approximately 20 cm above the soil surface</tissue>
    </source>
</reference>
<evidence type="ECO:0000313" key="1">
    <source>
        <dbReference type="EMBL" id="JAE21833.1"/>
    </source>
</evidence>
<dbReference type="AlphaFoldDB" id="A0A0A9GMB5"/>
<reference evidence="1" key="1">
    <citation type="submission" date="2014-09" db="EMBL/GenBank/DDBJ databases">
        <authorList>
            <person name="Magalhaes I.L.F."/>
            <person name="Oliveira U."/>
            <person name="Santos F.R."/>
            <person name="Vidigal T.H.D.A."/>
            <person name="Brescovit A.D."/>
            <person name="Santos A.J."/>
        </authorList>
    </citation>
    <scope>NUCLEOTIDE SEQUENCE</scope>
    <source>
        <tissue evidence="1">Shoot tissue taken approximately 20 cm above the soil surface</tissue>
    </source>
</reference>
<proteinExistence type="predicted"/>
<dbReference type="EMBL" id="GBRH01176063">
    <property type="protein sequence ID" value="JAE21833.1"/>
    <property type="molecule type" value="Transcribed_RNA"/>
</dbReference>
<protein>
    <submittedName>
        <fullName evidence="1">Uncharacterized protein</fullName>
    </submittedName>
</protein>
<accession>A0A0A9GMB5</accession>
<name>A0A0A9GMB5_ARUDO</name>
<organism evidence="1">
    <name type="scientific">Arundo donax</name>
    <name type="common">Giant reed</name>
    <name type="synonym">Donax arundinaceus</name>
    <dbReference type="NCBI Taxonomy" id="35708"/>
    <lineage>
        <taxon>Eukaryota</taxon>
        <taxon>Viridiplantae</taxon>
        <taxon>Streptophyta</taxon>
        <taxon>Embryophyta</taxon>
        <taxon>Tracheophyta</taxon>
        <taxon>Spermatophyta</taxon>
        <taxon>Magnoliopsida</taxon>
        <taxon>Liliopsida</taxon>
        <taxon>Poales</taxon>
        <taxon>Poaceae</taxon>
        <taxon>PACMAD clade</taxon>
        <taxon>Arundinoideae</taxon>
        <taxon>Arundineae</taxon>
        <taxon>Arundo</taxon>
    </lineage>
</organism>
<sequence>MSAEISGWLRCSALITYRRRELPTNTTAPPPPLPTDAAAASASAAASSLADMERRLVYDDLLGRPTRDKLLHLRSNTFLNLFIYTHRFTAQNC</sequence>